<reference evidence="2 3" key="1">
    <citation type="submission" date="2017-11" db="EMBL/GenBank/DDBJ databases">
        <title>De-novo sequencing of pomegranate (Punica granatum L.) genome.</title>
        <authorList>
            <person name="Akparov Z."/>
            <person name="Amiraslanov A."/>
            <person name="Hajiyeva S."/>
            <person name="Abbasov M."/>
            <person name="Kaur K."/>
            <person name="Hamwieh A."/>
            <person name="Solovyev V."/>
            <person name="Salamov A."/>
            <person name="Braich B."/>
            <person name="Kosarev P."/>
            <person name="Mahmoud A."/>
            <person name="Hajiyev E."/>
            <person name="Babayeva S."/>
            <person name="Izzatullayeva V."/>
            <person name="Mammadov A."/>
            <person name="Mammadov A."/>
            <person name="Sharifova S."/>
            <person name="Ojaghi J."/>
            <person name="Eynullazada K."/>
            <person name="Bayramov B."/>
            <person name="Abdulazimova A."/>
            <person name="Shahmuradov I."/>
        </authorList>
    </citation>
    <scope>NUCLEOTIDE SEQUENCE [LARGE SCALE GENOMIC DNA]</scope>
    <source>
        <strain evidence="3">cv. AG2017</strain>
        <tissue evidence="2">Leaf</tissue>
    </source>
</reference>
<accession>A0A2I0JLU8</accession>
<evidence type="ECO:0000313" key="3">
    <source>
        <dbReference type="Proteomes" id="UP000233551"/>
    </source>
</evidence>
<keyword evidence="3" id="KW-1185">Reference proteome</keyword>
<evidence type="ECO:0000313" key="2">
    <source>
        <dbReference type="EMBL" id="PKI56893.1"/>
    </source>
</evidence>
<organism evidence="2 3">
    <name type="scientific">Punica granatum</name>
    <name type="common">Pomegranate</name>
    <dbReference type="NCBI Taxonomy" id="22663"/>
    <lineage>
        <taxon>Eukaryota</taxon>
        <taxon>Viridiplantae</taxon>
        <taxon>Streptophyta</taxon>
        <taxon>Embryophyta</taxon>
        <taxon>Tracheophyta</taxon>
        <taxon>Spermatophyta</taxon>
        <taxon>Magnoliopsida</taxon>
        <taxon>eudicotyledons</taxon>
        <taxon>Gunneridae</taxon>
        <taxon>Pentapetalae</taxon>
        <taxon>rosids</taxon>
        <taxon>malvids</taxon>
        <taxon>Myrtales</taxon>
        <taxon>Lythraceae</taxon>
        <taxon>Punica</taxon>
    </lineage>
</organism>
<gene>
    <name evidence="2" type="ORF">CRG98_022722</name>
</gene>
<feature type="region of interest" description="Disordered" evidence="1">
    <location>
        <begin position="86"/>
        <end position="125"/>
    </location>
</feature>
<dbReference type="AlphaFoldDB" id="A0A2I0JLU8"/>
<proteinExistence type="predicted"/>
<comment type="caution">
    <text evidence="2">The sequence shown here is derived from an EMBL/GenBank/DDBJ whole genome shotgun (WGS) entry which is preliminary data.</text>
</comment>
<dbReference type="Proteomes" id="UP000233551">
    <property type="component" value="Unassembled WGS sequence"/>
</dbReference>
<name>A0A2I0JLU8_PUNGR</name>
<protein>
    <submittedName>
        <fullName evidence="2">Uncharacterized protein</fullName>
    </submittedName>
</protein>
<sequence>MIAGLKDSYDSYEETTTDPSAAGGSGRPIAQARESSDDEEMLQVRKTRKKCWDPNNYNVQTATERIAPASRVSSSPPQLVLRNKWISEHPHSERTVSEMTMERNEKPDTQKKRRGGLEEREGRHK</sequence>
<evidence type="ECO:0000256" key="1">
    <source>
        <dbReference type="SAM" id="MobiDB-lite"/>
    </source>
</evidence>
<feature type="region of interest" description="Disordered" evidence="1">
    <location>
        <begin position="1"/>
        <end position="49"/>
    </location>
</feature>
<dbReference type="EMBL" id="PGOL01001564">
    <property type="protein sequence ID" value="PKI56893.1"/>
    <property type="molecule type" value="Genomic_DNA"/>
</dbReference>